<accession>A0A3V2NXI3</accession>
<reference evidence="1" key="1">
    <citation type="submission" date="2018-07" db="EMBL/GenBank/DDBJ databases">
        <authorList>
            <person name="Ashton P.M."/>
            <person name="Dallman T."/>
            <person name="Nair S."/>
            <person name="De Pinna E."/>
            <person name="Peters T."/>
            <person name="Grant K."/>
        </authorList>
    </citation>
    <scope>NUCLEOTIDE SEQUENCE [LARGE SCALE GENOMIC DNA]</scope>
    <source>
        <strain evidence="1">440016</strain>
    </source>
</reference>
<organism evidence="1">
    <name type="scientific">Salmonella enterica I</name>
    <dbReference type="NCBI Taxonomy" id="59201"/>
    <lineage>
        <taxon>Bacteria</taxon>
        <taxon>Pseudomonadati</taxon>
        <taxon>Pseudomonadota</taxon>
        <taxon>Gammaproteobacteria</taxon>
        <taxon>Enterobacterales</taxon>
        <taxon>Enterobacteriaceae</taxon>
        <taxon>Salmonella</taxon>
    </lineage>
</organism>
<evidence type="ECO:0000313" key="1">
    <source>
        <dbReference type="EMBL" id="EAA7254615.1"/>
    </source>
</evidence>
<sequence>MREECVLGSIPDGSFIVDCGTFKKCRIAIVIELEIMIRNQIGLFGLEQEGRPLLGLSSFHPKKANSESSCALNSLRQDRVNFGFAYPFH</sequence>
<dbReference type="AlphaFoldDB" id="A0A3V2NXI3"/>
<comment type="caution">
    <text evidence="1">The sequence shown here is derived from an EMBL/GenBank/DDBJ whole genome shotgun (WGS) entry which is preliminary data.</text>
</comment>
<dbReference type="EMBL" id="AAACIV010000018">
    <property type="protein sequence ID" value="EAA7254615.1"/>
    <property type="molecule type" value="Genomic_DNA"/>
</dbReference>
<protein>
    <submittedName>
        <fullName evidence="1">Uncharacterized protein</fullName>
    </submittedName>
</protein>
<dbReference type="Proteomes" id="UP000839682">
    <property type="component" value="Unassembled WGS sequence"/>
</dbReference>
<gene>
    <name evidence="1" type="ORF">DSF98_18275</name>
</gene>
<proteinExistence type="predicted"/>
<name>A0A3V2NXI3_SALET</name>